<evidence type="ECO:0000313" key="3">
    <source>
        <dbReference type="EMBL" id="CAD0096210.1"/>
    </source>
</evidence>
<dbReference type="Proteomes" id="UP000716446">
    <property type="component" value="Unassembled WGS sequence"/>
</dbReference>
<comment type="similarity">
    <text evidence="1">Belongs to the GMC oxidoreductase family.</text>
</comment>
<protein>
    <recommendedName>
        <fullName evidence="2">Glucose-methanol-choline oxidoreductase N-terminal domain-containing protein</fullName>
    </recommendedName>
</protein>
<dbReference type="InterPro" id="IPR036188">
    <property type="entry name" value="FAD/NAD-bd_sf"/>
</dbReference>
<dbReference type="SUPFAM" id="SSF51905">
    <property type="entry name" value="FAD/NAD(P)-binding domain"/>
    <property type="match status" value="1"/>
</dbReference>
<dbReference type="PROSITE" id="PS00624">
    <property type="entry name" value="GMC_OXRED_2"/>
    <property type="match status" value="1"/>
</dbReference>
<dbReference type="GO" id="GO:0016614">
    <property type="term" value="F:oxidoreductase activity, acting on CH-OH group of donors"/>
    <property type="evidence" value="ECO:0007669"/>
    <property type="project" value="InterPro"/>
</dbReference>
<dbReference type="SUPFAM" id="SSF54373">
    <property type="entry name" value="FAD-linked reductases, C-terminal domain"/>
    <property type="match status" value="1"/>
</dbReference>
<dbReference type="Pfam" id="PF00732">
    <property type="entry name" value="GMC_oxred_N"/>
    <property type="match status" value="1"/>
</dbReference>
<dbReference type="EMBL" id="CAIJEN010000016">
    <property type="protein sequence ID" value="CAD0096210.1"/>
    <property type="molecule type" value="Genomic_DNA"/>
</dbReference>
<dbReference type="Gene3D" id="3.50.50.60">
    <property type="entry name" value="FAD/NAD(P)-binding domain"/>
    <property type="match status" value="3"/>
</dbReference>
<name>A0A9N8JWS5_9PEZI</name>
<reference evidence="3" key="1">
    <citation type="submission" date="2020-06" db="EMBL/GenBank/DDBJ databases">
        <authorList>
            <person name="Onetto C."/>
        </authorList>
    </citation>
    <scope>NUCLEOTIDE SEQUENCE</scope>
</reference>
<gene>
    <name evidence="3" type="ORF">AWRI4619_LOCUS9262</name>
</gene>
<dbReference type="PANTHER" id="PTHR11552:SF210">
    <property type="entry name" value="GLUCOSE-METHANOL-CHOLINE OXIDOREDUCTASE N-TERMINAL DOMAIN-CONTAINING PROTEIN-RELATED"/>
    <property type="match status" value="1"/>
</dbReference>
<proteinExistence type="inferred from homology"/>
<keyword evidence="4" id="KW-1185">Reference proteome</keyword>
<dbReference type="Pfam" id="PF05199">
    <property type="entry name" value="GMC_oxred_C"/>
    <property type="match status" value="1"/>
</dbReference>
<evidence type="ECO:0000259" key="2">
    <source>
        <dbReference type="PROSITE" id="PS00624"/>
    </source>
</evidence>
<sequence length="601" mass="66594">MFPTLAVNKNEMLGYANLERWRRLMLGQTVNGTDIAPWTPMKSRHDLLLKSLRILVCADAGFGKSTLTNQVFGVADYEQVTSTSHRKPGEHNINEEIIHPGREVLILHDSKGCETGTEAQIQAVEDFLERGVAVTLYRNGFMLSGLDADFHAYIGMRSQNPGHTPYSHNVINIKYQESAFDMAHHEPRSYDLIIVGAGTPGCVLANRLSEDPNISILVLEAGEDRNNDARIYTPGLAGSVLNNPDFDWQYISEPDAGINDRFSGILYSQHGVLHKVVAKRDVILAAGAFNTPQILELSGIGNPSILEQHGINVIHANPTVGENLQDHIRAWVSFEVTDDFPLLTKPPIKEARKLYEEHRSGPLTQNGAYMFSYTPLAPFLDSAESEKLNKILDQHFDDDERNSPFTRKRNNVIRKTIESADEATAVTFLSTKAQVGSENGRFVTLNSMLSHPFSAGNVHITSTDPESAPKIDFKYYSHPVDSEIHARHVKVLEQLANTEPLASYIRPRGRRLPEGYTTDTLTNAKEIARDHAMTNYHPCGTCSLGSVVDSHLNVKGVRNLRIVDASIIPIIPRGNILATVYAVAEHGADIISEDLGLRRST</sequence>
<organism evidence="3 4">
    <name type="scientific">Aureobasidium vineae</name>
    <dbReference type="NCBI Taxonomy" id="2773715"/>
    <lineage>
        <taxon>Eukaryota</taxon>
        <taxon>Fungi</taxon>
        <taxon>Dikarya</taxon>
        <taxon>Ascomycota</taxon>
        <taxon>Pezizomycotina</taxon>
        <taxon>Dothideomycetes</taxon>
        <taxon>Dothideomycetidae</taxon>
        <taxon>Dothideales</taxon>
        <taxon>Saccotheciaceae</taxon>
        <taxon>Aureobasidium</taxon>
    </lineage>
</organism>
<dbReference type="InterPro" id="IPR000172">
    <property type="entry name" value="GMC_OxRdtase_N"/>
</dbReference>
<dbReference type="InterPro" id="IPR012132">
    <property type="entry name" value="GMC_OxRdtase"/>
</dbReference>
<evidence type="ECO:0000256" key="1">
    <source>
        <dbReference type="ARBA" id="ARBA00010790"/>
    </source>
</evidence>
<dbReference type="InterPro" id="IPR007867">
    <property type="entry name" value="GMC_OxRtase_C"/>
</dbReference>
<dbReference type="AlphaFoldDB" id="A0A9N8JWS5"/>
<accession>A0A9N8JWS5</accession>
<dbReference type="PANTHER" id="PTHR11552">
    <property type="entry name" value="GLUCOSE-METHANOL-CHOLINE GMC OXIDOREDUCTASE"/>
    <property type="match status" value="1"/>
</dbReference>
<feature type="domain" description="Glucose-methanol-choline oxidoreductase N-terminal" evidence="2">
    <location>
        <begin position="287"/>
        <end position="301"/>
    </location>
</feature>
<comment type="caution">
    <text evidence="3">The sequence shown here is derived from an EMBL/GenBank/DDBJ whole genome shotgun (WGS) entry which is preliminary data.</text>
</comment>
<evidence type="ECO:0000313" key="4">
    <source>
        <dbReference type="Proteomes" id="UP000716446"/>
    </source>
</evidence>
<dbReference type="GO" id="GO:0050660">
    <property type="term" value="F:flavin adenine dinucleotide binding"/>
    <property type="evidence" value="ECO:0007669"/>
    <property type="project" value="InterPro"/>
</dbReference>